<dbReference type="EMBL" id="KN830058">
    <property type="protein sequence ID" value="KIK73145.1"/>
    <property type="molecule type" value="Genomic_DNA"/>
</dbReference>
<gene>
    <name evidence="1" type="ORF">PAXRUDRAFT_796001</name>
</gene>
<dbReference type="Proteomes" id="UP000054538">
    <property type="component" value="Unassembled WGS sequence"/>
</dbReference>
<sequence>MWIVTPRHTYYRWNTVVSYCVFMQRFDFRKFKVVLHQCHVTSPPVPVVLTHKLLIYTGLHNKLQSADPSVTCNTEVGSTDNVEMMHNTVKWTSADFTSM</sequence>
<protein>
    <submittedName>
        <fullName evidence="1">Uncharacterized protein</fullName>
    </submittedName>
</protein>
<keyword evidence="2" id="KW-1185">Reference proteome</keyword>
<evidence type="ECO:0000313" key="2">
    <source>
        <dbReference type="Proteomes" id="UP000054538"/>
    </source>
</evidence>
<dbReference type="InParanoid" id="A0A0D0D7X3"/>
<reference evidence="1 2" key="1">
    <citation type="submission" date="2014-04" db="EMBL/GenBank/DDBJ databases">
        <authorList>
            <consortium name="DOE Joint Genome Institute"/>
            <person name="Kuo A."/>
            <person name="Kohler A."/>
            <person name="Jargeat P."/>
            <person name="Nagy L.G."/>
            <person name="Floudas D."/>
            <person name="Copeland A."/>
            <person name="Barry K.W."/>
            <person name="Cichocki N."/>
            <person name="Veneault-Fourrey C."/>
            <person name="LaButti K."/>
            <person name="Lindquist E.A."/>
            <person name="Lipzen A."/>
            <person name="Lundell T."/>
            <person name="Morin E."/>
            <person name="Murat C."/>
            <person name="Sun H."/>
            <person name="Tunlid A."/>
            <person name="Henrissat B."/>
            <person name="Grigoriev I.V."/>
            <person name="Hibbett D.S."/>
            <person name="Martin F."/>
            <person name="Nordberg H.P."/>
            <person name="Cantor M.N."/>
            <person name="Hua S.X."/>
        </authorList>
    </citation>
    <scope>NUCLEOTIDE SEQUENCE [LARGE SCALE GENOMIC DNA]</scope>
    <source>
        <strain evidence="1 2">Ve08.2h10</strain>
    </source>
</reference>
<dbReference type="HOGENOM" id="CLU_2321112_0_0_1"/>
<reference evidence="2" key="2">
    <citation type="submission" date="2015-01" db="EMBL/GenBank/DDBJ databases">
        <title>Evolutionary Origins and Diversification of the Mycorrhizal Mutualists.</title>
        <authorList>
            <consortium name="DOE Joint Genome Institute"/>
            <consortium name="Mycorrhizal Genomics Consortium"/>
            <person name="Kohler A."/>
            <person name="Kuo A."/>
            <person name="Nagy L.G."/>
            <person name="Floudas D."/>
            <person name="Copeland A."/>
            <person name="Barry K.W."/>
            <person name="Cichocki N."/>
            <person name="Veneault-Fourrey C."/>
            <person name="LaButti K."/>
            <person name="Lindquist E.A."/>
            <person name="Lipzen A."/>
            <person name="Lundell T."/>
            <person name="Morin E."/>
            <person name="Murat C."/>
            <person name="Riley R."/>
            <person name="Ohm R."/>
            <person name="Sun H."/>
            <person name="Tunlid A."/>
            <person name="Henrissat B."/>
            <person name="Grigoriev I.V."/>
            <person name="Hibbett D.S."/>
            <person name="Martin F."/>
        </authorList>
    </citation>
    <scope>NUCLEOTIDE SEQUENCE [LARGE SCALE GENOMIC DNA]</scope>
    <source>
        <strain evidence="2">Ve08.2h10</strain>
    </source>
</reference>
<accession>A0A0D0D7X3</accession>
<organism evidence="1 2">
    <name type="scientific">Paxillus rubicundulus Ve08.2h10</name>
    <dbReference type="NCBI Taxonomy" id="930991"/>
    <lineage>
        <taxon>Eukaryota</taxon>
        <taxon>Fungi</taxon>
        <taxon>Dikarya</taxon>
        <taxon>Basidiomycota</taxon>
        <taxon>Agaricomycotina</taxon>
        <taxon>Agaricomycetes</taxon>
        <taxon>Agaricomycetidae</taxon>
        <taxon>Boletales</taxon>
        <taxon>Paxilineae</taxon>
        <taxon>Paxillaceae</taxon>
        <taxon>Paxillus</taxon>
    </lineage>
</organism>
<dbReference type="AlphaFoldDB" id="A0A0D0D7X3"/>
<proteinExistence type="predicted"/>
<name>A0A0D0D7X3_9AGAM</name>
<evidence type="ECO:0000313" key="1">
    <source>
        <dbReference type="EMBL" id="KIK73145.1"/>
    </source>
</evidence>